<feature type="binding site" evidence="11">
    <location>
        <begin position="94"/>
        <end position="101"/>
    </location>
    <ligand>
        <name>ATP</name>
        <dbReference type="ChEBI" id="CHEBI:30616"/>
    </ligand>
</feature>
<dbReference type="FunFam" id="3.40.50.300:FF:000050">
    <property type="entry name" value="DNA repair protein RadA"/>
    <property type="match status" value="1"/>
</dbReference>
<sequence>MKNQLKIIYSCSKCDAQFPKWSGRCTVCGAWSTIKEEVADSKKSVSPVKFNADELQNFSNVADEQVQRRKTTINELDQVLGGGIVPGSLILLGGEPGIGKSTIALQIFQSFEQFKQPTLYVSGEESAGQVKLRADRLGFKPQMMKFLGETQCEKIIAAISELKPSLAIIDSIQTIHSAEADGEAGNITQIRAVTVKLLEAAKKLGTPVILTGHVTKDGVVAGPKTLEHLVDVVLYLEGDKYHGYRILRTVKNRFGSTNEIGIFAMTDKGLQEVANPSKIFIEENKQNLSGSVVSCLIEGSRAFLLEVQALVSVTPFGYPQRKTAGYDGNRLQMLAAVINKRTNLNLTNQDIHLNIVGGIKTKDPALDLAVVSAIISSYKNIAVSKDTIILGEVGLGGEVRPVYNLEKRIKEAQKLGFTKAIVPKTKDLNVPSMQLSQIETISQLPLLG</sequence>
<dbReference type="HAMAP" id="MF_01498">
    <property type="entry name" value="RadA_bact"/>
    <property type="match status" value="1"/>
</dbReference>
<dbReference type="GO" id="GO:0005524">
    <property type="term" value="F:ATP binding"/>
    <property type="evidence" value="ECO:0007669"/>
    <property type="project" value="UniProtKB-UniRule"/>
</dbReference>
<dbReference type="SMART" id="SM00382">
    <property type="entry name" value="AAA"/>
    <property type="match status" value="1"/>
</dbReference>
<dbReference type="GO" id="GO:0140664">
    <property type="term" value="F:ATP-dependent DNA damage sensor activity"/>
    <property type="evidence" value="ECO:0007669"/>
    <property type="project" value="InterPro"/>
</dbReference>
<dbReference type="CDD" id="cd01121">
    <property type="entry name" value="RadA_SMS_N"/>
    <property type="match status" value="1"/>
</dbReference>
<evidence type="ECO:0000256" key="13">
    <source>
        <dbReference type="RuleBase" id="RU003555"/>
    </source>
</evidence>
<evidence type="ECO:0000256" key="12">
    <source>
        <dbReference type="NCBIfam" id="TIGR00416"/>
    </source>
</evidence>
<evidence type="ECO:0000256" key="8">
    <source>
        <dbReference type="ARBA" id="ARBA00023016"/>
    </source>
</evidence>
<keyword evidence="2 11" id="KW-0547">Nucleotide-binding</keyword>
<dbReference type="InterPro" id="IPR041166">
    <property type="entry name" value="Rubredoxin_2"/>
</dbReference>
<evidence type="ECO:0000256" key="1">
    <source>
        <dbReference type="ARBA" id="ARBA00022723"/>
    </source>
</evidence>
<evidence type="ECO:0000256" key="2">
    <source>
        <dbReference type="ARBA" id="ARBA00022741"/>
    </source>
</evidence>
<keyword evidence="6 13" id="KW-0862">Zinc</keyword>
<accession>A0A2H0V837</accession>
<dbReference type="Pfam" id="PF13481">
    <property type="entry name" value="AAA_25"/>
    <property type="match status" value="1"/>
</dbReference>
<dbReference type="Proteomes" id="UP000229901">
    <property type="component" value="Unassembled WGS sequence"/>
</dbReference>
<evidence type="ECO:0000256" key="10">
    <source>
        <dbReference type="ARBA" id="ARBA00023204"/>
    </source>
</evidence>
<evidence type="ECO:0000256" key="11">
    <source>
        <dbReference type="HAMAP-Rule" id="MF_01498"/>
    </source>
</evidence>
<evidence type="ECO:0000256" key="4">
    <source>
        <dbReference type="ARBA" id="ARBA00022771"/>
    </source>
</evidence>
<keyword evidence="10 11" id="KW-0234">DNA repair</keyword>
<dbReference type="InterPro" id="IPR020588">
    <property type="entry name" value="RecA_ATP-bd"/>
</dbReference>
<proteinExistence type="inferred from homology"/>
<keyword evidence="7 11" id="KW-0067">ATP-binding</keyword>
<dbReference type="InterPro" id="IPR020568">
    <property type="entry name" value="Ribosomal_Su5_D2-typ_SF"/>
</dbReference>
<evidence type="ECO:0000313" key="15">
    <source>
        <dbReference type="EMBL" id="PIR94539.1"/>
    </source>
</evidence>
<dbReference type="InterPro" id="IPR003593">
    <property type="entry name" value="AAA+_ATPase"/>
</dbReference>
<evidence type="ECO:0000256" key="5">
    <source>
        <dbReference type="ARBA" id="ARBA00022801"/>
    </source>
</evidence>
<comment type="function">
    <text evidence="11">Plays a role in repairing double-strand DNA breaks, probably involving stabilizing or processing branched DNA or blocked replication forks.</text>
</comment>
<dbReference type="EMBL" id="PFAP01000003">
    <property type="protein sequence ID" value="PIR94539.1"/>
    <property type="molecule type" value="Genomic_DNA"/>
</dbReference>
<evidence type="ECO:0000256" key="7">
    <source>
        <dbReference type="ARBA" id="ARBA00022840"/>
    </source>
</evidence>
<keyword evidence="4 13" id="KW-0863">Zinc-finger</keyword>
<protein>
    <recommendedName>
        <fullName evidence="11 12">DNA repair protein RadA</fullName>
    </recommendedName>
</protein>
<dbReference type="AlphaFoldDB" id="A0A2H0V837"/>
<evidence type="ECO:0000313" key="16">
    <source>
        <dbReference type="Proteomes" id="UP000229901"/>
    </source>
</evidence>
<dbReference type="GO" id="GO:0000725">
    <property type="term" value="P:recombinational repair"/>
    <property type="evidence" value="ECO:0007669"/>
    <property type="project" value="UniProtKB-UniRule"/>
</dbReference>
<evidence type="ECO:0000259" key="14">
    <source>
        <dbReference type="PROSITE" id="PS50162"/>
    </source>
</evidence>
<dbReference type="InterPro" id="IPR027417">
    <property type="entry name" value="P-loop_NTPase"/>
</dbReference>
<evidence type="ECO:0000256" key="3">
    <source>
        <dbReference type="ARBA" id="ARBA00022763"/>
    </source>
</evidence>
<dbReference type="Gene3D" id="3.30.230.10">
    <property type="match status" value="1"/>
</dbReference>
<dbReference type="NCBIfam" id="TIGR00416">
    <property type="entry name" value="sms"/>
    <property type="match status" value="1"/>
</dbReference>
<evidence type="ECO:0000256" key="6">
    <source>
        <dbReference type="ARBA" id="ARBA00022833"/>
    </source>
</evidence>
<organism evidence="15 16">
    <name type="scientific">Candidatus Falkowbacteria bacterium CG10_big_fil_rev_8_21_14_0_10_39_11</name>
    <dbReference type="NCBI Taxonomy" id="1974565"/>
    <lineage>
        <taxon>Bacteria</taxon>
        <taxon>Candidatus Falkowiibacteriota</taxon>
    </lineage>
</organism>
<keyword evidence="5" id="KW-0378">Hydrolase</keyword>
<dbReference type="PANTHER" id="PTHR32472:SF10">
    <property type="entry name" value="DNA REPAIR PROTEIN RADA-LIKE PROTEIN"/>
    <property type="match status" value="1"/>
</dbReference>
<dbReference type="SUPFAM" id="SSF54211">
    <property type="entry name" value="Ribosomal protein S5 domain 2-like"/>
    <property type="match status" value="1"/>
</dbReference>
<dbReference type="Pfam" id="PF13541">
    <property type="entry name" value="ChlI"/>
    <property type="match status" value="1"/>
</dbReference>
<comment type="function">
    <text evidence="13">DNA-dependent ATPase involved in processing of recombination intermediates, plays a role in repairing DNA breaks. Stimulates the branch migration of RecA-mediated strand transfer reactions, allowing the 3' invading strand to extend heteroduplex DNA faster. Binds ssDNA in the presence of ADP but not other nucleotides, has ATPase activity that is stimulated by ssDNA and various branched DNA structures, but inhibited by SSB. Does not have RecA's homology-searching function.</text>
</comment>
<evidence type="ECO:0000256" key="9">
    <source>
        <dbReference type="ARBA" id="ARBA00023125"/>
    </source>
</evidence>
<dbReference type="GO" id="GO:0003684">
    <property type="term" value="F:damaged DNA binding"/>
    <property type="evidence" value="ECO:0007669"/>
    <property type="project" value="InterPro"/>
</dbReference>
<name>A0A2H0V837_9BACT</name>
<feature type="domain" description="RecA family profile 1" evidence="14">
    <location>
        <begin position="65"/>
        <end position="214"/>
    </location>
</feature>
<keyword evidence="3 11" id="KW-0227">DNA damage</keyword>
<dbReference type="InterPro" id="IPR004504">
    <property type="entry name" value="DNA_repair_RadA"/>
</dbReference>
<feature type="region of interest" description="Lon-protease-like" evidence="11">
    <location>
        <begin position="350"/>
        <end position="448"/>
    </location>
</feature>
<feature type="short sequence motif" description="RadA KNRFG motif" evidence="11">
    <location>
        <begin position="251"/>
        <end position="255"/>
    </location>
</feature>
<dbReference type="SUPFAM" id="SSF52540">
    <property type="entry name" value="P-loop containing nucleoside triphosphate hydrolases"/>
    <property type="match status" value="1"/>
</dbReference>
<keyword evidence="8 11" id="KW-0346">Stress response</keyword>
<dbReference type="GO" id="GO:0008270">
    <property type="term" value="F:zinc ion binding"/>
    <property type="evidence" value="ECO:0007669"/>
    <property type="project" value="UniProtKB-KW"/>
</dbReference>
<comment type="caution">
    <text evidence="15">The sequence shown here is derived from an EMBL/GenBank/DDBJ whole genome shotgun (WGS) entry which is preliminary data.</text>
</comment>
<dbReference type="PRINTS" id="PR01874">
    <property type="entry name" value="DNAREPAIRADA"/>
</dbReference>
<dbReference type="PANTHER" id="PTHR32472">
    <property type="entry name" value="DNA REPAIR PROTEIN RADA"/>
    <property type="match status" value="1"/>
</dbReference>
<dbReference type="Pfam" id="PF18073">
    <property type="entry name" value="Zn_ribbon_LapB"/>
    <property type="match status" value="1"/>
</dbReference>
<dbReference type="GO" id="GO:0005829">
    <property type="term" value="C:cytosol"/>
    <property type="evidence" value="ECO:0007669"/>
    <property type="project" value="TreeGrafter"/>
</dbReference>
<reference evidence="16" key="1">
    <citation type="submission" date="2017-09" db="EMBL/GenBank/DDBJ databases">
        <title>Depth-based differentiation of microbial function through sediment-hosted aquifers and enrichment of novel symbionts in the deep terrestrial subsurface.</title>
        <authorList>
            <person name="Probst A.J."/>
            <person name="Ladd B."/>
            <person name="Jarett J.K."/>
            <person name="Geller-Mcgrath D.E."/>
            <person name="Sieber C.M.K."/>
            <person name="Emerson J.B."/>
            <person name="Anantharaman K."/>
            <person name="Thomas B.C."/>
            <person name="Malmstrom R."/>
            <person name="Stieglmeier M."/>
            <person name="Klingl A."/>
            <person name="Woyke T."/>
            <person name="Ryan C.M."/>
            <person name="Banfield J.F."/>
        </authorList>
    </citation>
    <scope>NUCLEOTIDE SEQUENCE [LARGE SCALE GENOMIC DNA]</scope>
</reference>
<dbReference type="PROSITE" id="PS50162">
    <property type="entry name" value="RECA_2"/>
    <property type="match status" value="1"/>
</dbReference>
<gene>
    <name evidence="11" type="primary">radA</name>
    <name evidence="15" type="ORF">COT97_00645</name>
</gene>
<comment type="similarity">
    <text evidence="11 13">Belongs to the RecA family. RadA subfamily.</text>
</comment>
<dbReference type="GO" id="GO:0016787">
    <property type="term" value="F:hydrolase activity"/>
    <property type="evidence" value="ECO:0007669"/>
    <property type="project" value="UniProtKB-KW"/>
</dbReference>
<dbReference type="Gene3D" id="3.40.50.300">
    <property type="entry name" value="P-loop containing nucleotide triphosphate hydrolases"/>
    <property type="match status" value="1"/>
</dbReference>
<keyword evidence="1 11" id="KW-0479">Metal-binding</keyword>
<keyword evidence="9 11" id="KW-0238">DNA-binding</keyword>
<comment type="domain">
    <text evidence="11">The middle region has homology to RecA with ATPase motifs including the RadA KNRFG motif, while the C-terminus is homologous to Lon protease.</text>
</comment>
<dbReference type="InterPro" id="IPR014721">
    <property type="entry name" value="Ribsml_uS5_D2-typ_fold_subgr"/>
</dbReference>